<dbReference type="GO" id="GO:0035861">
    <property type="term" value="C:site of double-strand break"/>
    <property type="evidence" value="ECO:0007669"/>
    <property type="project" value="TreeGrafter"/>
</dbReference>
<dbReference type="AlphaFoldDB" id="A0AAV4Q483"/>
<dbReference type="PANTHER" id="PTHR46060:SF2">
    <property type="entry name" value="HISTONE-LYSINE N-METHYLTRANSFERASE SETMAR"/>
    <property type="match status" value="1"/>
</dbReference>
<dbReference type="InterPro" id="IPR052709">
    <property type="entry name" value="Transposase-MT_Hybrid"/>
</dbReference>
<proteinExistence type="predicted"/>
<dbReference type="Pfam" id="PF01359">
    <property type="entry name" value="Transposase_1"/>
    <property type="match status" value="1"/>
</dbReference>
<sequence length="114" mass="13363">MRKRNEPDSATSKAGLHLKKAMLCVWWDGKRILLLSALTKLRDDQFRKVFLSIRRTKDSSRTKTSRNSEWKGVVFHQNNARPRVSLTTRWNPFYSPVLAPSNFQLFLSLQNFPQ</sequence>
<dbReference type="GO" id="GO:0005634">
    <property type="term" value="C:nucleus"/>
    <property type="evidence" value="ECO:0007669"/>
    <property type="project" value="TreeGrafter"/>
</dbReference>
<dbReference type="EMBL" id="BPLQ01003766">
    <property type="protein sequence ID" value="GIY02936.1"/>
    <property type="molecule type" value="Genomic_DNA"/>
</dbReference>
<dbReference type="GO" id="GO:0044774">
    <property type="term" value="P:mitotic DNA integrity checkpoint signaling"/>
    <property type="evidence" value="ECO:0007669"/>
    <property type="project" value="TreeGrafter"/>
</dbReference>
<reference evidence="1 2" key="1">
    <citation type="submission" date="2021-06" db="EMBL/GenBank/DDBJ databases">
        <title>Caerostris darwini draft genome.</title>
        <authorList>
            <person name="Kono N."/>
            <person name="Arakawa K."/>
        </authorList>
    </citation>
    <scope>NUCLEOTIDE SEQUENCE [LARGE SCALE GENOMIC DNA]</scope>
</reference>
<evidence type="ECO:0000313" key="1">
    <source>
        <dbReference type="EMBL" id="GIY02936.1"/>
    </source>
</evidence>
<dbReference type="GO" id="GO:0046975">
    <property type="term" value="F:histone H3K36 methyltransferase activity"/>
    <property type="evidence" value="ECO:0007669"/>
    <property type="project" value="TreeGrafter"/>
</dbReference>
<dbReference type="GO" id="GO:0044547">
    <property type="term" value="F:DNA topoisomerase binding"/>
    <property type="evidence" value="ECO:0007669"/>
    <property type="project" value="TreeGrafter"/>
</dbReference>
<accession>A0AAV4Q483</accession>
<protein>
    <submittedName>
        <fullName evidence="1">HTH_48 domain-containing protein</fullName>
    </submittedName>
</protein>
<dbReference type="GO" id="GO:0000729">
    <property type="term" value="P:DNA double-strand break processing"/>
    <property type="evidence" value="ECO:0007669"/>
    <property type="project" value="TreeGrafter"/>
</dbReference>
<dbReference type="GO" id="GO:0031297">
    <property type="term" value="P:replication fork processing"/>
    <property type="evidence" value="ECO:0007669"/>
    <property type="project" value="TreeGrafter"/>
</dbReference>
<comment type="caution">
    <text evidence="1">The sequence shown here is derived from an EMBL/GenBank/DDBJ whole genome shotgun (WGS) entry which is preliminary data.</text>
</comment>
<dbReference type="GO" id="GO:0015074">
    <property type="term" value="P:DNA integration"/>
    <property type="evidence" value="ECO:0007669"/>
    <property type="project" value="TreeGrafter"/>
</dbReference>
<dbReference type="InterPro" id="IPR001888">
    <property type="entry name" value="Transposase_1"/>
</dbReference>
<dbReference type="GO" id="GO:0000014">
    <property type="term" value="F:single-stranded DNA endodeoxyribonuclease activity"/>
    <property type="evidence" value="ECO:0007669"/>
    <property type="project" value="TreeGrafter"/>
</dbReference>
<name>A0AAV4Q483_9ARAC</name>
<organism evidence="1 2">
    <name type="scientific">Caerostris darwini</name>
    <dbReference type="NCBI Taxonomy" id="1538125"/>
    <lineage>
        <taxon>Eukaryota</taxon>
        <taxon>Metazoa</taxon>
        <taxon>Ecdysozoa</taxon>
        <taxon>Arthropoda</taxon>
        <taxon>Chelicerata</taxon>
        <taxon>Arachnida</taxon>
        <taxon>Araneae</taxon>
        <taxon>Araneomorphae</taxon>
        <taxon>Entelegynae</taxon>
        <taxon>Araneoidea</taxon>
        <taxon>Araneidae</taxon>
        <taxon>Caerostris</taxon>
    </lineage>
</organism>
<dbReference type="PANTHER" id="PTHR46060">
    <property type="entry name" value="MARINER MOS1 TRANSPOSASE-LIKE PROTEIN"/>
    <property type="match status" value="1"/>
</dbReference>
<dbReference type="InterPro" id="IPR036397">
    <property type="entry name" value="RNaseH_sf"/>
</dbReference>
<dbReference type="GO" id="GO:0000793">
    <property type="term" value="C:condensed chromosome"/>
    <property type="evidence" value="ECO:0007669"/>
    <property type="project" value="TreeGrafter"/>
</dbReference>
<dbReference type="GO" id="GO:0003697">
    <property type="term" value="F:single-stranded DNA binding"/>
    <property type="evidence" value="ECO:0007669"/>
    <property type="project" value="TreeGrafter"/>
</dbReference>
<dbReference type="GO" id="GO:0042800">
    <property type="term" value="F:histone H3K4 methyltransferase activity"/>
    <property type="evidence" value="ECO:0007669"/>
    <property type="project" value="TreeGrafter"/>
</dbReference>
<keyword evidence="2" id="KW-1185">Reference proteome</keyword>
<dbReference type="GO" id="GO:0006303">
    <property type="term" value="P:double-strand break repair via nonhomologous end joining"/>
    <property type="evidence" value="ECO:0007669"/>
    <property type="project" value="TreeGrafter"/>
</dbReference>
<evidence type="ECO:0000313" key="2">
    <source>
        <dbReference type="Proteomes" id="UP001054837"/>
    </source>
</evidence>
<dbReference type="GO" id="GO:0003690">
    <property type="term" value="F:double-stranded DNA binding"/>
    <property type="evidence" value="ECO:0007669"/>
    <property type="project" value="TreeGrafter"/>
</dbReference>
<dbReference type="Proteomes" id="UP001054837">
    <property type="component" value="Unassembled WGS sequence"/>
</dbReference>
<dbReference type="Gene3D" id="3.30.420.10">
    <property type="entry name" value="Ribonuclease H-like superfamily/Ribonuclease H"/>
    <property type="match status" value="1"/>
</dbReference>
<gene>
    <name evidence="1" type="primary">DMN91_011221</name>
    <name evidence="1" type="ORF">CDAR_407321</name>
</gene>